<name>A0A1H2R8M5_9BACL</name>
<feature type="transmembrane region" description="Helical" evidence="1">
    <location>
        <begin position="278"/>
        <end position="300"/>
    </location>
</feature>
<gene>
    <name evidence="2" type="ORF">SAMN04489725_102214</name>
</gene>
<feature type="transmembrane region" description="Helical" evidence="1">
    <location>
        <begin position="306"/>
        <end position="326"/>
    </location>
</feature>
<dbReference type="RefSeq" id="WP_074691578.1">
    <property type="nucleotide sequence ID" value="NZ_FNOJ01000002.1"/>
</dbReference>
<reference evidence="3" key="1">
    <citation type="submission" date="2016-10" db="EMBL/GenBank/DDBJ databases">
        <authorList>
            <person name="Varghese N."/>
        </authorList>
    </citation>
    <scope>NUCLEOTIDE SEQUENCE [LARGE SCALE GENOMIC DNA]</scope>
    <source>
        <strain evidence="3">DSM 12489</strain>
    </source>
</reference>
<protein>
    <recommendedName>
        <fullName evidence="4">Cytochrome C and Quinol oxidase polypeptide I</fullName>
    </recommendedName>
</protein>
<feature type="transmembrane region" description="Helical" evidence="1">
    <location>
        <begin position="365"/>
        <end position="383"/>
    </location>
</feature>
<feature type="transmembrane region" description="Helical" evidence="1">
    <location>
        <begin position="143"/>
        <end position="164"/>
    </location>
</feature>
<accession>A0A1H2R8M5</accession>
<feature type="transmembrane region" description="Helical" evidence="1">
    <location>
        <begin position="389"/>
        <end position="409"/>
    </location>
</feature>
<dbReference type="EMBL" id="FNOJ01000002">
    <property type="protein sequence ID" value="SDW15802.1"/>
    <property type="molecule type" value="Genomic_DNA"/>
</dbReference>
<sequence length="424" mass="46619">MRDAIPTKKRLSATVYYLLTGLCLGWPSLASLGVLLPDWRRGEVIFPLSLAAIHLFILGSMLTVAFGVLFQVIPIAFQAPPIPRHVLCWHLPIHVASVASMTAGFITSSFTIVAVGGAVLFANTTLYFAFIGHHYVRARNKTLVHRILSLPVSVLWFVMLLGLFQATFPNKVFPGVLLTHIILGGLAFWGGLVMVLSYKLVPMFVISHGCRVSLAGTASFYYSGVLLWIVSTWYSVGNTAYVLRDVGTAALLIGLICYTRDMLRIVIVRKKRRIAFPIYEALAAMALCIVGELGIAMSTLVSLHSLLFVSIYVFGFGGLVALMYAYMQKIVPFLWFEYRFSKRPERKTAPLIDDMVPRRTALTSMLFYFGGTIVGAIALTVGKGSMVSLASWVSDLAMTGGSMLLFLSLRHVLTIGGKRPDDHL</sequence>
<dbReference type="STRING" id="89784.SAMN04489725_102214"/>
<evidence type="ECO:0000313" key="2">
    <source>
        <dbReference type="EMBL" id="SDW15802.1"/>
    </source>
</evidence>
<organism evidence="2 3">
    <name type="scientific">Alicyclobacillus hesperidum</name>
    <dbReference type="NCBI Taxonomy" id="89784"/>
    <lineage>
        <taxon>Bacteria</taxon>
        <taxon>Bacillati</taxon>
        <taxon>Bacillota</taxon>
        <taxon>Bacilli</taxon>
        <taxon>Bacillales</taxon>
        <taxon>Alicyclobacillaceae</taxon>
        <taxon>Alicyclobacillus</taxon>
    </lineage>
</organism>
<evidence type="ECO:0008006" key="4">
    <source>
        <dbReference type="Google" id="ProtNLM"/>
    </source>
</evidence>
<feature type="transmembrane region" description="Helical" evidence="1">
    <location>
        <begin position="240"/>
        <end position="258"/>
    </location>
</feature>
<feature type="transmembrane region" description="Helical" evidence="1">
    <location>
        <begin position="48"/>
        <end position="74"/>
    </location>
</feature>
<keyword evidence="3" id="KW-1185">Reference proteome</keyword>
<feature type="transmembrane region" description="Helical" evidence="1">
    <location>
        <begin position="86"/>
        <end position="106"/>
    </location>
</feature>
<feature type="transmembrane region" description="Helical" evidence="1">
    <location>
        <begin position="212"/>
        <end position="234"/>
    </location>
</feature>
<keyword evidence="1" id="KW-0472">Membrane</keyword>
<dbReference type="Proteomes" id="UP000182589">
    <property type="component" value="Unassembled WGS sequence"/>
</dbReference>
<dbReference type="AlphaFoldDB" id="A0A1H2R8M5"/>
<keyword evidence="1" id="KW-0812">Transmembrane</keyword>
<feature type="transmembrane region" description="Helical" evidence="1">
    <location>
        <begin position="15"/>
        <end position="36"/>
    </location>
</feature>
<evidence type="ECO:0000313" key="3">
    <source>
        <dbReference type="Proteomes" id="UP000182589"/>
    </source>
</evidence>
<keyword evidence="1" id="KW-1133">Transmembrane helix</keyword>
<evidence type="ECO:0000256" key="1">
    <source>
        <dbReference type="SAM" id="Phobius"/>
    </source>
</evidence>
<proteinExistence type="predicted"/>
<feature type="transmembrane region" description="Helical" evidence="1">
    <location>
        <begin position="112"/>
        <end position="131"/>
    </location>
</feature>
<feature type="transmembrane region" description="Helical" evidence="1">
    <location>
        <begin position="176"/>
        <end position="200"/>
    </location>
</feature>